<feature type="compositionally biased region" description="Basic and acidic residues" evidence="1">
    <location>
        <begin position="245"/>
        <end position="260"/>
    </location>
</feature>
<sequence length="260" mass="28963">MPPKNQILKTKREGKAKGPGLRLTAEVDHINVLFMNKFGFGIIEKEQELVRAYMTGIDGPEANKAILQTIYLIYARDRHFKTRDDPYEERTIRECSKLHLLLIKALKETCRKLNVLRADGRLPSEIDRAVAGLPNTIWFSTLEDANKHIASLNAEMATVDFVRKPTDPVSEWFSSEAYAAAASMAKKGHIDFETKLFRNFGDLNTLPGQPRERMGRAPALVIGSESAVVGSDAEVHSGPTGGGENDARHGKEYKVDQETI</sequence>
<evidence type="ECO:0000313" key="4">
    <source>
        <dbReference type="RefSeq" id="XP_033531077.1"/>
    </source>
</evidence>
<dbReference type="AlphaFoldDB" id="A0A6G1FUR4"/>
<reference evidence="4" key="3">
    <citation type="submission" date="2025-04" db="UniProtKB">
        <authorList>
            <consortium name="RefSeq"/>
        </authorList>
    </citation>
    <scope>IDENTIFICATION</scope>
    <source>
        <strain evidence="4">CBS 781.70</strain>
    </source>
</reference>
<gene>
    <name evidence="2 4" type="ORF">P152DRAFT_516632</name>
</gene>
<protein>
    <submittedName>
        <fullName evidence="2 4">Uncharacterized protein</fullName>
    </submittedName>
</protein>
<name>A0A6G1FUR4_9PEZI</name>
<evidence type="ECO:0000256" key="1">
    <source>
        <dbReference type="SAM" id="MobiDB-lite"/>
    </source>
</evidence>
<dbReference type="GeneID" id="54423528"/>
<evidence type="ECO:0000313" key="2">
    <source>
        <dbReference type="EMBL" id="KAF1809446.1"/>
    </source>
</evidence>
<reference evidence="2 4" key="1">
    <citation type="submission" date="2020-01" db="EMBL/GenBank/DDBJ databases">
        <authorList>
            <consortium name="DOE Joint Genome Institute"/>
            <person name="Haridas S."/>
            <person name="Albert R."/>
            <person name="Binder M."/>
            <person name="Bloem J."/>
            <person name="Labutti K."/>
            <person name="Salamov A."/>
            <person name="Andreopoulos B."/>
            <person name="Baker S.E."/>
            <person name="Barry K."/>
            <person name="Bills G."/>
            <person name="Bluhm B.H."/>
            <person name="Cannon C."/>
            <person name="Castanera R."/>
            <person name="Culley D.E."/>
            <person name="Daum C."/>
            <person name="Ezra D."/>
            <person name="Gonzalez J.B."/>
            <person name="Henrissat B."/>
            <person name="Kuo A."/>
            <person name="Liang C."/>
            <person name="Lipzen A."/>
            <person name="Lutzoni F."/>
            <person name="Magnuson J."/>
            <person name="Mondo S."/>
            <person name="Nolan M."/>
            <person name="Ohm R."/>
            <person name="Pangilinan J."/>
            <person name="Park H.-J."/>
            <person name="Ramirez L."/>
            <person name="Alfaro M."/>
            <person name="Sun H."/>
            <person name="Tritt A."/>
            <person name="Yoshinaga Y."/>
            <person name="Zwiers L.-H."/>
            <person name="Turgeon B.G."/>
            <person name="Goodwin S.B."/>
            <person name="Spatafora J.W."/>
            <person name="Crous P.W."/>
            <person name="Grigoriev I.V."/>
        </authorList>
    </citation>
    <scope>NUCLEOTIDE SEQUENCE</scope>
    <source>
        <strain evidence="2 4">CBS 781.70</strain>
    </source>
</reference>
<dbReference type="RefSeq" id="XP_033531077.1">
    <property type="nucleotide sequence ID" value="XM_033682958.1"/>
</dbReference>
<dbReference type="Proteomes" id="UP000504638">
    <property type="component" value="Unplaced"/>
</dbReference>
<dbReference type="EMBL" id="ML975172">
    <property type="protein sequence ID" value="KAF1809446.1"/>
    <property type="molecule type" value="Genomic_DNA"/>
</dbReference>
<accession>A0A6G1FUR4</accession>
<feature type="region of interest" description="Disordered" evidence="1">
    <location>
        <begin position="228"/>
        <end position="260"/>
    </location>
</feature>
<reference evidence="4" key="2">
    <citation type="submission" date="2020-04" db="EMBL/GenBank/DDBJ databases">
        <authorList>
            <consortium name="NCBI Genome Project"/>
        </authorList>
    </citation>
    <scope>NUCLEOTIDE SEQUENCE</scope>
    <source>
        <strain evidence="4">CBS 781.70</strain>
    </source>
</reference>
<organism evidence="2">
    <name type="scientific">Eremomyces bilateralis CBS 781.70</name>
    <dbReference type="NCBI Taxonomy" id="1392243"/>
    <lineage>
        <taxon>Eukaryota</taxon>
        <taxon>Fungi</taxon>
        <taxon>Dikarya</taxon>
        <taxon>Ascomycota</taxon>
        <taxon>Pezizomycotina</taxon>
        <taxon>Dothideomycetes</taxon>
        <taxon>Dothideomycetes incertae sedis</taxon>
        <taxon>Eremomycetales</taxon>
        <taxon>Eremomycetaceae</taxon>
        <taxon>Eremomyces</taxon>
    </lineage>
</organism>
<proteinExistence type="predicted"/>
<evidence type="ECO:0000313" key="3">
    <source>
        <dbReference type="Proteomes" id="UP000504638"/>
    </source>
</evidence>
<keyword evidence="3" id="KW-1185">Reference proteome</keyword>